<sequence length="48" mass="5619">LSVRVLRQRRVYSGDARCYEHYLISLEPMLNQALVNGCLINRHTVCTR</sequence>
<proteinExistence type="predicted"/>
<protein>
    <submittedName>
        <fullName evidence="1">Uncharacterized protein</fullName>
    </submittedName>
</protein>
<feature type="non-terminal residue" evidence="1">
    <location>
        <position position="1"/>
    </location>
</feature>
<organism evidence="1 2">
    <name type="scientific">Stegodyphus mimosarum</name>
    <name type="common">African social velvet spider</name>
    <dbReference type="NCBI Taxonomy" id="407821"/>
    <lineage>
        <taxon>Eukaryota</taxon>
        <taxon>Metazoa</taxon>
        <taxon>Ecdysozoa</taxon>
        <taxon>Arthropoda</taxon>
        <taxon>Chelicerata</taxon>
        <taxon>Arachnida</taxon>
        <taxon>Araneae</taxon>
        <taxon>Araneomorphae</taxon>
        <taxon>Entelegynae</taxon>
        <taxon>Eresoidea</taxon>
        <taxon>Eresidae</taxon>
        <taxon>Stegodyphus</taxon>
    </lineage>
</organism>
<reference evidence="1 2" key="1">
    <citation type="submission" date="2013-11" db="EMBL/GenBank/DDBJ databases">
        <title>Genome sequencing of Stegodyphus mimosarum.</title>
        <authorList>
            <person name="Bechsgaard J."/>
        </authorList>
    </citation>
    <scope>NUCLEOTIDE SEQUENCE [LARGE SCALE GENOMIC DNA]</scope>
</reference>
<keyword evidence="2" id="KW-1185">Reference proteome</keyword>
<dbReference type="EMBL" id="KK117590">
    <property type="protein sequence ID" value="KFM70882.1"/>
    <property type="molecule type" value="Genomic_DNA"/>
</dbReference>
<accession>A0A087U0J3</accession>
<dbReference type="AlphaFoldDB" id="A0A087U0J3"/>
<dbReference type="Proteomes" id="UP000054359">
    <property type="component" value="Unassembled WGS sequence"/>
</dbReference>
<feature type="non-terminal residue" evidence="1">
    <location>
        <position position="48"/>
    </location>
</feature>
<gene>
    <name evidence="1" type="ORF">X975_15007</name>
</gene>
<name>A0A087U0J3_STEMI</name>
<evidence type="ECO:0000313" key="1">
    <source>
        <dbReference type="EMBL" id="KFM70882.1"/>
    </source>
</evidence>
<evidence type="ECO:0000313" key="2">
    <source>
        <dbReference type="Proteomes" id="UP000054359"/>
    </source>
</evidence>